<dbReference type="EMBL" id="JAQQWK010000006">
    <property type="protein sequence ID" value="KAK8039473.1"/>
    <property type="molecule type" value="Genomic_DNA"/>
</dbReference>
<sequence>MSEAEEPGVLDDLLIGPFKQQRVSARTPINPWPPIPPFSSKLRPAVRGEHQTQLHEGDRARNAPYATKGPGLPPAALGAVACGSESSSCPPHLVTFGHFNTMAFCWSSQKQFKQPNNSLQ</sequence>
<dbReference type="Proteomes" id="UP001444661">
    <property type="component" value="Unassembled WGS sequence"/>
</dbReference>
<organism evidence="2 3">
    <name type="scientific">Apiospora rasikravindrae</name>
    <dbReference type="NCBI Taxonomy" id="990691"/>
    <lineage>
        <taxon>Eukaryota</taxon>
        <taxon>Fungi</taxon>
        <taxon>Dikarya</taxon>
        <taxon>Ascomycota</taxon>
        <taxon>Pezizomycotina</taxon>
        <taxon>Sordariomycetes</taxon>
        <taxon>Xylariomycetidae</taxon>
        <taxon>Amphisphaeriales</taxon>
        <taxon>Apiosporaceae</taxon>
        <taxon>Apiospora</taxon>
    </lineage>
</organism>
<keyword evidence="3" id="KW-1185">Reference proteome</keyword>
<evidence type="ECO:0000313" key="3">
    <source>
        <dbReference type="Proteomes" id="UP001444661"/>
    </source>
</evidence>
<gene>
    <name evidence="2" type="ORF">PG993_007884</name>
</gene>
<protein>
    <submittedName>
        <fullName evidence="2">Uncharacterized protein</fullName>
    </submittedName>
</protein>
<evidence type="ECO:0000256" key="1">
    <source>
        <dbReference type="SAM" id="MobiDB-lite"/>
    </source>
</evidence>
<proteinExistence type="predicted"/>
<name>A0ABR1SYS1_9PEZI</name>
<feature type="compositionally biased region" description="Basic and acidic residues" evidence="1">
    <location>
        <begin position="46"/>
        <end position="61"/>
    </location>
</feature>
<reference evidence="2 3" key="1">
    <citation type="submission" date="2023-01" db="EMBL/GenBank/DDBJ databases">
        <title>Analysis of 21 Apiospora genomes using comparative genomics revels a genus with tremendous synthesis potential of carbohydrate active enzymes and secondary metabolites.</title>
        <authorList>
            <person name="Sorensen T."/>
        </authorList>
    </citation>
    <scope>NUCLEOTIDE SEQUENCE [LARGE SCALE GENOMIC DNA]</scope>
    <source>
        <strain evidence="2 3">CBS 33761</strain>
    </source>
</reference>
<accession>A0ABR1SYS1</accession>
<feature type="region of interest" description="Disordered" evidence="1">
    <location>
        <begin position="26"/>
        <end position="70"/>
    </location>
</feature>
<evidence type="ECO:0000313" key="2">
    <source>
        <dbReference type="EMBL" id="KAK8039473.1"/>
    </source>
</evidence>
<comment type="caution">
    <text evidence="2">The sequence shown here is derived from an EMBL/GenBank/DDBJ whole genome shotgun (WGS) entry which is preliminary data.</text>
</comment>